<dbReference type="InterPro" id="IPR036909">
    <property type="entry name" value="Cyt_c-like_dom_sf"/>
</dbReference>
<evidence type="ECO:0000259" key="6">
    <source>
        <dbReference type="PROSITE" id="PS51007"/>
    </source>
</evidence>
<dbReference type="GO" id="GO:0046872">
    <property type="term" value="F:metal ion binding"/>
    <property type="evidence" value="ECO:0007669"/>
    <property type="project" value="UniProtKB-KW"/>
</dbReference>
<reference evidence="7 8" key="1">
    <citation type="submission" date="2017-05" db="EMBL/GenBank/DDBJ databases">
        <authorList>
            <person name="Song R."/>
            <person name="Chenine A.L."/>
            <person name="Ruprecht R.M."/>
        </authorList>
    </citation>
    <scope>NUCLEOTIDE SEQUENCE [LARGE SCALE GENOMIC DNA]</scope>
    <source>
        <strain evidence="7 8">CECT 8489</strain>
    </source>
</reference>
<evidence type="ECO:0000256" key="5">
    <source>
        <dbReference type="SAM" id="SignalP"/>
    </source>
</evidence>
<evidence type="ECO:0000313" key="8">
    <source>
        <dbReference type="Proteomes" id="UP000201838"/>
    </source>
</evidence>
<evidence type="ECO:0000256" key="3">
    <source>
        <dbReference type="ARBA" id="ARBA00023004"/>
    </source>
</evidence>
<keyword evidence="1 4" id="KW-0349">Heme</keyword>
<feature type="chain" id="PRO_5012082399" description="Cytochrome c domain-containing protein" evidence="5">
    <location>
        <begin position="25"/>
        <end position="141"/>
    </location>
</feature>
<dbReference type="Pfam" id="PF00034">
    <property type="entry name" value="Cytochrom_C"/>
    <property type="match status" value="1"/>
</dbReference>
<accession>A0A238J4B6</accession>
<gene>
    <name evidence="7" type="ORF">BOA8489_03733</name>
</gene>
<dbReference type="OrthoDB" id="5514238at2"/>
<dbReference type="GO" id="GO:0020037">
    <property type="term" value="F:heme binding"/>
    <property type="evidence" value="ECO:0007669"/>
    <property type="project" value="InterPro"/>
</dbReference>
<dbReference type="EMBL" id="FXXQ01000019">
    <property type="protein sequence ID" value="SMX25589.1"/>
    <property type="molecule type" value="Genomic_DNA"/>
</dbReference>
<dbReference type="RefSeq" id="WP_093975774.1">
    <property type="nucleotide sequence ID" value="NZ_FXXQ01000019.1"/>
</dbReference>
<protein>
    <recommendedName>
        <fullName evidence="6">Cytochrome c domain-containing protein</fullName>
    </recommendedName>
</protein>
<keyword evidence="8" id="KW-1185">Reference proteome</keyword>
<dbReference type="PROSITE" id="PS51007">
    <property type="entry name" value="CYTC"/>
    <property type="match status" value="1"/>
</dbReference>
<feature type="signal peptide" evidence="5">
    <location>
        <begin position="1"/>
        <end position="24"/>
    </location>
</feature>
<dbReference type="GO" id="GO:0009055">
    <property type="term" value="F:electron transfer activity"/>
    <property type="evidence" value="ECO:0007669"/>
    <property type="project" value="InterPro"/>
</dbReference>
<dbReference type="SUPFAM" id="SSF46626">
    <property type="entry name" value="Cytochrome c"/>
    <property type="match status" value="1"/>
</dbReference>
<proteinExistence type="predicted"/>
<dbReference type="Gene3D" id="1.10.760.10">
    <property type="entry name" value="Cytochrome c-like domain"/>
    <property type="match status" value="1"/>
</dbReference>
<evidence type="ECO:0000313" key="7">
    <source>
        <dbReference type="EMBL" id="SMX25589.1"/>
    </source>
</evidence>
<name>A0A238J4B6_9RHOB</name>
<evidence type="ECO:0000256" key="2">
    <source>
        <dbReference type="ARBA" id="ARBA00022723"/>
    </source>
</evidence>
<organism evidence="7 8">
    <name type="scientific">Boseongicola aestuarii</name>
    <dbReference type="NCBI Taxonomy" id="1470561"/>
    <lineage>
        <taxon>Bacteria</taxon>
        <taxon>Pseudomonadati</taxon>
        <taxon>Pseudomonadota</taxon>
        <taxon>Alphaproteobacteria</taxon>
        <taxon>Rhodobacterales</taxon>
        <taxon>Paracoccaceae</taxon>
        <taxon>Boseongicola</taxon>
    </lineage>
</organism>
<dbReference type="Proteomes" id="UP000201838">
    <property type="component" value="Unassembled WGS sequence"/>
</dbReference>
<feature type="domain" description="Cytochrome c" evidence="6">
    <location>
        <begin position="28"/>
        <end position="140"/>
    </location>
</feature>
<evidence type="ECO:0000256" key="1">
    <source>
        <dbReference type="ARBA" id="ARBA00022617"/>
    </source>
</evidence>
<sequence>MNSWSCRKMGVLAAAAVFSLTASAASSQDFSVGERLFLENCSACHGNSGRGDGSVGVLFSAQPKSLRSLEKDNNGQFPFSEVYQSIKGETNIQAHGIEMPVWGSAFTKDIMSNPFISGPLGEELVQGRILALVYYLQSIQD</sequence>
<dbReference type="InterPro" id="IPR009056">
    <property type="entry name" value="Cyt_c-like_dom"/>
</dbReference>
<dbReference type="AlphaFoldDB" id="A0A238J4B6"/>
<evidence type="ECO:0000256" key="4">
    <source>
        <dbReference type="PROSITE-ProRule" id="PRU00433"/>
    </source>
</evidence>
<keyword evidence="3 4" id="KW-0408">Iron</keyword>
<keyword evidence="2 4" id="KW-0479">Metal-binding</keyword>
<keyword evidence="5" id="KW-0732">Signal</keyword>